<accession>A0A0F3GSG7</accession>
<keyword evidence="2" id="KW-1185">Reference proteome</keyword>
<protein>
    <submittedName>
        <fullName evidence="1">Uncharacterized protein</fullName>
    </submittedName>
</protein>
<evidence type="ECO:0000313" key="1">
    <source>
        <dbReference type="EMBL" id="KJU84935.1"/>
    </source>
</evidence>
<sequence length="52" mass="5743">MSSPNKTPHLSVSTGNVVLPFDLPDLFADEADALPRRKFALDPGQAVNWLHR</sequence>
<gene>
    <name evidence="1" type="ORF">MBAV_002883</name>
</gene>
<proteinExistence type="predicted"/>
<name>A0A0F3GSG7_9BACT</name>
<organism evidence="1 2">
    <name type="scientific">Candidatus Magnetobacterium bavaricum</name>
    <dbReference type="NCBI Taxonomy" id="29290"/>
    <lineage>
        <taxon>Bacteria</taxon>
        <taxon>Pseudomonadati</taxon>
        <taxon>Nitrospirota</taxon>
        <taxon>Thermodesulfovibrionia</taxon>
        <taxon>Thermodesulfovibrionales</taxon>
        <taxon>Candidatus Magnetobacteriaceae</taxon>
        <taxon>Candidatus Magnetobacterium</taxon>
    </lineage>
</organism>
<comment type="caution">
    <text evidence="1">The sequence shown here is derived from an EMBL/GenBank/DDBJ whole genome shotgun (WGS) entry which is preliminary data.</text>
</comment>
<dbReference type="AlphaFoldDB" id="A0A0F3GSG7"/>
<dbReference type="Proteomes" id="UP000033423">
    <property type="component" value="Unassembled WGS sequence"/>
</dbReference>
<reference evidence="1 2" key="1">
    <citation type="submission" date="2015-02" db="EMBL/GenBank/DDBJ databases">
        <title>Single-cell genomics of uncultivated deep-branching MTB reveals a conserved set of magnetosome genes.</title>
        <authorList>
            <person name="Kolinko S."/>
            <person name="Richter M."/>
            <person name="Glockner F.O."/>
            <person name="Brachmann A."/>
            <person name="Schuler D."/>
        </authorList>
    </citation>
    <scope>NUCLEOTIDE SEQUENCE [LARGE SCALE GENOMIC DNA]</scope>
    <source>
        <strain evidence="1">TM-1</strain>
    </source>
</reference>
<dbReference type="EMBL" id="LACI01001225">
    <property type="protein sequence ID" value="KJU84935.1"/>
    <property type="molecule type" value="Genomic_DNA"/>
</dbReference>
<evidence type="ECO:0000313" key="2">
    <source>
        <dbReference type="Proteomes" id="UP000033423"/>
    </source>
</evidence>